<accession>L1J5Z8</accession>
<dbReference type="OrthoDB" id="5950222at2759"/>
<dbReference type="KEGG" id="gtt:GUITHDRAFT_153161"/>
<reference evidence="2" key="3">
    <citation type="submission" date="2016-03" db="UniProtKB">
        <authorList>
            <consortium name="EnsemblProtists"/>
        </authorList>
    </citation>
    <scope>IDENTIFICATION</scope>
</reference>
<dbReference type="EnsemblProtists" id="EKX43747">
    <property type="protein sequence ID" value="EKX43747"/>
    <property type="gene ID" value="GUITHDRAFT_153161"/>
</dbReference>
<protein>
    <submittedName>
        <fullName evidence="1 2">Uncharacterized protein</fullName>
    </submittedName>
</protein>
<evidence type="ECO:0000313" key="3">
    <source>
        <dbReference type="Proteomes" id="UP000011087"/>
    </source>
</evidence>
<gene>
    <name evidence="1" type="ORF">GUITHDRAFT_153161</name>
</gene>
<dbReference type="RefSeq" id="XP_005830727.1">
    <property type="nucleotide sequence ID" value="XM_005830670.1"/>
</dbReference>
<dbReference type="PaxDb" id="55529-EKX43747"/>
<dbReference type="HOGENOM" id="CLU_2417855_0_0_1"/>
<evidence type="ECO:0000313" key="2">
    <source>
        <dbReference type="EnsemblProtists" id="EKX43747"/>
    </source>
</evidence>
<proteinExistence type="predicted"/>
<reference evidence="1 3" key="1">
    <citation type="journal article" date="2012" name="Nature">
        <title>Algal genomes reveal evolutionary mosaicism and the fate of nucleomorphs.</title>
        <authorList>
            <consortium name="DOE Joint Genome Institute"/>
            <person name="Curtis B.A."/>
            <person name="Tanifuji G."/>
            <person name="Burki F."/>
            <person name="Gruber A."/>
            <person name="Irimia M."/>
            <person name="Maruyama S."/>
            <person name="Arias M.C."/>
            <person name="Ball S.G."/>
            <person name="Gile G.H."/>
            <person name="Hirakawa Y."/>
            <person name="Hopkins J.F."/>
            <person name="Kuo A."/>
            <person name="Rensing S.A."/>
            <person name="Schmutz J."/>
            <person name="Symeonidi A."/>
            <person name="Elias M."/>
            <person name="Eveleigh R.J."/>
            <person name="Herman E.K."/>
            <person name="Klute M.J."/>
            <person name="Nakayama T."/>
            <person name="Obornik M."/>
            <person name="Reyes-Prieto A."/>
            <person name="Armbrust E.V."/>
            <person name="Aves S.J."/>
            <person name="Beiko R.G."/>
            <person name="Coutinho P."/>
            <person name="Dacks J.B."/>
            <person name="Durnford D.G."/>
            <person name="Fast N.M."/>
            <person name="Green B.R."/>
            <person name="Grisdale C.J."/>
            <person name="Hempel F."/>
            <person name="Henrissat B."/>
            <person name="Hoppner M.P."/>
            <person name="Ishida K."/>
            <person name="Kim E."/>
            <person name="Koreny L."/>
            <person name="Kroth P.G."/>
            <person name="Liu Y."/>
            <person name="Malik S.B."/>
            <person name="Maier U.G."/>
            <person name="McRose D."/>
            <person name="Mock T."/>
            <person name="Neilson J.A."/>
            <person name="Onodera N.T."/>
            <person name="Poole A.M."/>
            <person name="Pritham E.J."/>
            <person name="Richards T.A."/>
            <person name="Rocap G."/>
            <person name="Roy S.W."/>
            <person name="Sarai C."/>
            <person name="Schaack S."/>
            <person name="Shirato S."/>
            <person name="Slamovits C.H."/>
            <person name="Spencer D.F."/>
            <person name="Suzuki S."/>
            <person name="Worden A.Z."/>
            <person name="Zauner S."/>
            <person name="Barry K."/>
            <person name="Bell C."/>
            <person name="Bharti A.K."/>
            <person name="Crow J.A."/>
            <person name="Grimwood J."/>
            <person name="Kramer R."/>
            <person name="Lindquist E."/>
            <person name="Lucas S."/>
            <person name="Salamov A."/>
            <person name="McFadden G.I."/>
            <person name="Lane C.E."/>
            <person name="Keeling P.J."/>
            <person name="Gray M.W."/>
            <person name="Grigoriev I.V."/>
            <person name="Archibald J.M."/>
        </authorList>
    </citation>
    <scope>NUCLEOTIDE SEQUENCE</scope>
    <source>
        <strain evidence="1 3">CCMP2712</strain>
    </source>
</reference>
<dbReference type="AlphaFoldDB" id="L1J5Z8"/>
<reference evidence="3" key="2">
    <citation type="submission" date="2012-11" db="EMBL/GenBank/DDBJ databases">
        <authorList>
            <person name="Kuo A."/>
            <person name="Curtis B.A."/>
            <person name="Tanifuji G."/>
            <person name="Burki F."/>
            <person name="Gruber A."/>
            <person name="Irimia M."/>
            <person name="Maruyama S."/>
            <person name="Arias M.C."/>
            <person name="Ball S.G."/>
            <person name="Gile G.H."/>
            <person name="Hirakawa Y."/>
            <person name="Hopkins J.F."/>
            <person name="Rensing S.A."/>
            <person name="Schmutz J."/>
            <person name="Symeonidi A."/>
            <person name="Elias M."/>
            <person name="Eveleigh R.J."/>
            <person name="Herman E.K."/>
            <person name="Klute M.J."/>
            <person name="Nakayama T."/>
            <person name="Obornik M."/>
            <person name="Reyes-Prieto A."/>
            <person name="Armbrust E.V."/>
            <person name="Aves S.J."/>
            <person name="Beiko R.G."/>
            <person name="Coutinho P."/>
            <person name="Dacks J.B."/>
            <person name="Durnford D.G."/>
            <person name="Fast N.M."/>
            <person name="Green B.R."/>
            <person name="Grisdale C."/>
            <person name="Hempe F."/>
            <person name="Henrissat B."/>
            <person name="Hoppner M.P."/>
            <person name="Ishida K.-I."/>
            <person name="Kim E."/>
            <person name="Koreny L."/>
            <person name="Kroth P.G."/>
            <person name="Liu Y."/>
            <person name="Malik S.-B."/>
            <person name="Maier U.G."/>
            <person name="McRose D."/>
            <person name="Mock T."/>
            <person name="Neilson J.A."/>
            <person name="Onodera N.T."/>
            <person name="Poole A.M."/>
            <person name="Pritham E.J."/>
            <person name="Richards T.A."/>
            <person name="Rocap G."/>
            <person name="Roy S.W."/>
            <person name="Sarai C."/>
            <person name="Schaack S."/>
            <person name="Shirato S."/>
            <person name="Slamovits C.H."/>
            <person name="Spencer D.F."/>
            <person name="Suzuki S."/>
            <person name="Worden A.Z."/>
            <person name="Zauner S."/>
            <person name="Barry K."/>
            <person name="Bell C."/>
            <person name="Bharti A.K."/>
            <person name="Crow J.A."/>
            <person name="Grimwood J."/>
            <person name="Kramer R."/>
            <person name="Lindquist E."/>
            <person name="Lucas S."/>
            <person name="Salamov A."/>
            <person name="McFadden G.I."/>
            <person name="Lane C.E."/>
            <person name="Keeling P.J."/>
            <person name="Gray M.W."/>
            <person name="Grigoriev I.V."/>
            <person name="Archibald J.M."/>
        </authorList>
    </citation>
    <scope>NUCLEOTIDE SEQUENCE</scope>
    <source>
        <strain evidence="3">CCMP2712</strain>
    </source>
</reference>
<dbReference type="Proteomes" id="UP000011087">
    <property type="component" value="Unassembled WGS sequence"/>
</dbReference>
<dbReference type="GeneID" id="17300518"/>
<evidence type="ECO:0000313" key="1">
    <source>
        <dbReference type="EMBL" id="EKX43747.1"/>
    </source>
</evidence>
<dbReference type="EMBL" id="JH993008">
    <property type="protein sequence ID" value="EKX43747.1"/>
    <property type="molecule type" value="Genomic_DNA"/>
</dbReference>
<name>L1J5Z8_GUITC</name>
<sequence>MGCDGVPNSGKVLDSCGVCNGNNDKDACGVCLTKLVGPPNESCMGCDGSLYSGRAVDACGECGGSNLCMWRDGQLPANDPSGLAVNVTVFVN</sequence>
<keyword evidence="3" id="KW-1185">Reference proteome</keyword>
<organism evidence="1">
    <name type="scientific">Guillardia theta (strain CCMP2712)</name>
    <name type="common">Cryptophyte</name>
    <dbReference type="NCBI Taxonomy" id="905079"/>
    <lineage>
        <taxon>Eukaryota</taxon>
        <taxon>Cryptophyceae</taxon>
        <taxon>Pyrenomonadales</taxon>
        <taxon>Geminigeraceae</taxon>
        <taxon>Guillardia</taxon>
    </lineage>
</organism>